<reference evidence="1 2" key="1">
    <citation type="submission" date="2015-03" db="EMBL/GenBank/DDBJ databases">
        <authorList>
            <consortium name="Pathogen Informatics"/>
        </authorList>
    </citation>
    <scope>NUCLEOTIDE SEQUENCE [LARGE SCALE GENOMIC DNA]</scope>
    <source>
        <strain evidence="1 2">SMRU737</strain>
    </source>
</reference>
<evidence type="ECO:0000313" key="2">
    <source>
        <dbReference type="Proteomes" id="UP000048179"/>
    </source>
</evidence>
<gene>
    <name evidence="1" type="ORF">ERS020247_00856</name>
</gene>
<sequence>MKELKLLKYATIVFMVFIFFWVSFGGYILGTQRSNEIETEQQIGKKVETAKETQRYEMLDYEAELEDAEILGKFWNKKGYYIVVYDKTTKAPELFKVEFSEWKRMSIGETY</sequence>
<dbReference type="AlphaFoldDB" id="A0A1S9ZCL9"/>
<name>A0A1S9ZCL9_9STRE</name>
<dbReference type="Proteomes" id="UP000048179">
    <property type="component" value="Unassembled WGS sequence"/>
</dbReference>
<accession>A0A1S9ZCL9</accession>
<evidence type="ECO:0000313" key="1">
    <source>
        <dbReference type="EMBL" id="CEY59573.1"/>
    </source>
</evidence>
<dbReference type="RefSeq" id="WP_000661302.1">
    <property type="nucleotide sequence ID" value="NZ_CFGT01000005.1"/>
</dbReference>
<proteinExistence type="predicted"/>
<organism evidence="1 2">
    <name type="scientific">Streptococcus pseudopneumoniae</name>
    <dbReference type="NCBI Taxonomy" id="257758"/>
    <lineage>
        <taxon>Bacteria</taxon>
        <taxon>Bacillati</taxon>
        <taxon>Bacillota</taxon>
        <taxon>Bacilli</taxon>
        <taxon>Lactobacillales</taxon>
        <taxon>Streptococcaceae</taxon>
        <taxon>Streptococcus</taxon>
    </lineage>
</organism>
<accession>A0A2N9ZZB6</accession>
<dbReference type="EMBL" id="CFGT01000005">
    <property type="protein sequence ID" value="CEY59573.1"/>
    <property type="molecule type" value="Genomic_DNA"/>
</dbReference>
<protein>
    <submittedName>
        <fullName evidence="1">Uncharacterized protein</fullName>
    </submittedName>
</protein>